<organism evidence="2 3">
    <name type="scientific">Staurois parvus</name>
    <dbReference type="NCBI Taxonomy" id="386267"/>
    <lineage>
        <taxon>Eukaryota</taxon>
        <taxon>Metazoa</taxon>
        <taxon>Chordata</taxon>
        <taxon>Craniata</taxon>
        <taxon>Vertebrata</taxon>
        <taxon>Euteleostomi</taxon>
        <taxon>Amphibia</taxon>
        <taxon>Batrachia</taxon>
        <taxon>Anura</taxon>
        <taxon>Neobatrachia</taxon>
        <taxon>Ranoidea</taxon>
        <taxon>Ranidae</taxon>
        <taxon>Staurois</taxon>
    </lineage>
</organism>
<name>A0ABN9EQK1_9NEOB</name>
<accession>A0ABN9EQK1</accession>
<protein>
    <submittedName>
        <fullName evidence="2">Uncharacterized protein</fullName>
    </submittedName>
</protein>
<gene>
    <name evidence="2" type="ORF">SPARVUS_LOCUS10516611</name>
</gene>
<evidence type="ECO:0000256" key="1">
    <source>
        <dbReference type="SAM" id="MobiDB-lite"/>
    </source>
</evidence>
<sequence length="57" mass="6113">MIRCLLGHMTGPRRRWAIHKAQCFLRICGHPAVTEAGPGRSAVSGQREGQLRGSGSG</sequence>
<proteinExistence type="predicted"/>
<feature type="region of interest" description="Disordered" evidence="1">
    <location>
        <begin position="36"/>
        <end position="57"/>
    </location>
</feature>
<dbReference type="Proteomes" id="UP001162483">
    <property type="component" value="Unassembled WGS sequence"/>
</dbReference>
<reference evidence="2" key="1">
    <citation type="submission" date="2023-05" db="EMBL/GenBank/DDBJ databases">
        <authorList>
            <person name="Stuckert A."/>
        </authorList>
    </citation>
    <scope>NUCLEOTIDE SEQUENCE</scope>
</reference>
<evidence type="ECO:0000313" key="3">
    <source>
        <dbReference type="Proteomes" id="UP001162483"/>
    </source>
</evidence>
<dbReference type="EMBL" id="CATNWA010015816">
    <property type="protein sequence ID" value="CAI9587126.1"/>
    <property type="molecule type" value="Genomic_DNA"/>
</dbReference>
<keyword evidence="3" id="KW-1185">Reference proteome</keyword>
<feature type="non-terminal residue" evidence="2">
    <location>
        <position position="57"/>
    </location>
</feature>
<comment type="caution">
    <text evidence="2">The sequence shown here is derived from an EMBL/GenBank/DDBJ whole genome shotgun (WGS) entry which is preliminary data.</text>
</comment>
<evidence type="ECO:0000313" key="2">
    <source>
        <dbReference type="EMBL" id="CAI9587126.1"/>
    </source>
</evidence>